<feature type="compositionally biased region" description="Polar residues" evidence="7">
    <location>
        <begin position="484"/>
        <end position="501"/>
    </location>
</feature>
<feature type="region of interest" description="Disordered" evidence="7">
    <location>
        <begin position="474"/>
        <end position="537"/>
    </location>
</feature>
<dbReference type="InterPro" id="IPR009057">
    <property type="entry name" value="Homeodomain-like_sf"/>
</dbReference>
<dbReference type="PROSITE" id="PS51253">
    <property type="entry name" value="HTH_CENPB"/>
    <property type="match status" value="1"/>
</dbReference>
<comment type="subcellular location">
    <subcellularLocation>
        <location evidence="1">Nucleus</location>
    </subcellularLocation>
</comment>
<keyword evidence="4" id="KW-0862">Zinc</keyword>
<dbReference type="AlphaFoldDB" id="A0A653DC06"/>
<dbReference type="Gene3D" id="3.30.40.10">
    <property type="entry name" value="Zinc/RING finger domain, C3HC4 (zinc finger)"/>
    <property type="match status" value="1"/>
</dbReference>
<accession>A0A653DC06</accession>
<dbReference type="Pfam" id="PF05225">
    <property type="entry name" value="HTH_psq"/>
    <property type="match status" value="1"/>
</dbReference>
<feature type="region of interest" description="Disordered" evidence="7">
    <location>
        <begin position="597"/>
        <end position="658"/>
    </location>
</feature>
<protein>
    <recommendedName>
        <fullName evidence="8">HTH CENPB-type domain-containing protein</fullName>
    </recommendedName>
</protein>
<dbReference type="Proteomes" id="UP000410492">
    <property type="component" value="Unassembled WGS sequence"/>
</dbReference>
<feature type="region of interest" description="Disordered" evidence="7">
    <location>
        <begin position="395"/>
        <end position="439"/>
    </location>
</feature>
<dbReference type="Pfam" id="PF03221">
    <property type="entry name" value="HTH_Tnp_Tc5"/>
    <property type="match status" value="1"/>
</dbReference>
<dbReference type="OrthoDB" id="6713700at2759"/>
<dbReference type="CDD" id="cd15489">
    <property type="entry name" value="PHD_SF"/>
    <property type="match status" value="1"/>
</dbReference>
<evidence type="ECO:0000259" key="8">
    <source>
        <dbReference type="PROSITE" id="PS51253"/>
    </source>
</evidence>
<evidence type="ECO:0000256" key="6">
    <source>
        <dbReference type="ARBA" id="ARBA00023242"/>
    </source>
</evidence>
<dbReference type="InterPro" id="IPR004875">
    <property type="entry name" value="DDE_SF_endonuclease_dom"/>
</dbReference>
<feature type="compositionally biased region" description="Polar residues" evidence="7">
    <location>
        <begin position="634"/>
        <end position="646"/>
    </location>
</feature>
<dbReference type="SUPFAM" id="SSF57903">
    <property type="entry name" value="FYVE/PHD zinc finger"/>
    <property type="match status" value="1"/>
</dbReference>
<dbReference type="EMBL" id="CAACVG010011179">
    <property type="protein sequence ID" value="VEN57518.1"/>
    <property type="molecule type" value="Genomic_DNA"/>
</dbReference>
<evidence type="ECO:0000313" key="10">
    <source>
        <dbReference type="Proteomes" id="UP000410492"/>
    </source>
</evidence>
<keyword evidence="2" id="KW-0479">Metal-binding</keyword>
<keyword evidence="6" id="KW-0539">Nucleus</keyword>
<dbReference type="InterPro" id="IPR007889">
    <property type="entry name" value="HTH_Psq"/>
</dbReference>
<keyword evidence="10" id="KW-1185">Reference proteome</keyword>
<evidence type="ECO:0000256" key="1">
    <source>
        <dbReference type="ARBA" id="ARBA00004123"/>
    </source>
</evidence>
<feature type="compositionally biased region" description="Basic and acidic residues" evidence="7">
    <location>
        <begin position="502"/>
        <end position="515"/>
    </location>
</feature>
<dbReference type="InterPro" id="IPR001965">
    <property type="entry name" value="Znf_PHD"/>
</dbReference>
<evidence type="ECO:0000256" key="3">
    <source>
        <dbReference type="ARBA" id="ARBA00022771"/>
    </source>
</evidence>
<dbReference type="SUPFAM" id="SSF46689">
    <property type="entry name" value="Homeodomain-like"/>
    <property type="match status" value="1"/>
</dbReference>
<evidence type="ECO:0000313" key="9">
    <source>
        <dbReference type="EMBL" id="VEN57518.1"/>
    </source>
</evidence>
<sequence>MARYKSKGIRGNWSEASMKQALTAIKSGSMKVYTAAKHYNVPRRTLRRYLLEKKETKSTLGRKPLLNSEQEKILASRIIRLCNVGYPLTQRALRRCVKTFCDRNNISASDGDSMVGRDWLRGFLKRHRNISKRKAQHLNPARAQKLNKTVVSDYFAKLKKILEDNDIMNKPERIFNIDEKGCQLTLHKSPEVLAERGSKRVHLVASEHGENVTIVSCGNALGHAIPPMILFKGKRMKPEWIDSLPTSSIAQMTPKGSMNSETFVSWMHHFSKFKLPGPCLLIFDGAKCHLDYSIVEAAEKFDIKLFCLPSNTTHELQPMDKAVFRSFEYYWDEEVLKYWSLHEDRKITKQRFGILFSKAWDKAATPANIKSGFEATGIFPFNPERISEEVYAPSIPTFDSTIPRPSQNEENNDSNDSDNTSENLSIPPQENDDPIESNDTVAGKNLVILAQVNDNPNDSTAIDFSGNHFIPVENPVPILHPDQNDSQTSERILPNTANRSDNNSKHPTQVDRSKFIEPQPSVYDDFDSSDEIPLSKLKQHKNNRDLKTESKVCSTTLNESYSSFCGILKTPEKTSSPKTKARAKAINSLAQELTKSMFKEKNNKPEPSNASKQKIENKPGRSRVSSQKRKQYSPEMNKTTAVTSKVSNQKGKGHSKKSKNSWYCYVCGEDRIADMRLCFLCQTYVHEECVGLTKRDTDKFVCTLCSQD</sequence>
<organism evidence="9 10">
    <name type="scientific">Callosobruchus maculatus</name>
    <name type="common">Southern cowpea weevil</name>
    <name type="synonym">Pulse bruchid</name>
    <dbReference type="NCBI Taxonomy" id="64391"/>
    <lineage>
        <taxon>Eukaryota</taxon>
        <taxon>Metazoa</taxon>
        <taxon>Ecdysozoa</taxon>
        <taxon>Arthropoda</taxon>
        <taxon>Hexapoda</taxon>
        <taxon>Insecta</taxon>
        <taxon>Pterygota</taxon>
        <taxon>Neoptera</taxon>
        <taxon>Endopterygota</taxon>
        <taxon>Coleoptera</taxon>
        <taxon>Polyphaga</taxon>
        <taxon>Cucujiformia</taxon>
        <taxon>Chrysomeloidea</taxon>
        <taxon>Chrysomelidae</taxon>
        <taxon>Bruchinae</taxon>
        <taxon>Bruchini</taxon>
        <taxon>Callosobruchus</taxon>
    </lineage>
</organism>
<keyword evidence="3" id="KW-0863">Zinc-finger</keyword>
<evidence type="ECO:0000256" key="7">
    <source>
        <dbReference type="SAM" id="MobiDB-lite"/>
    </source>
</evidence>
<feature type="domain" description="HTH CENPB-type" evidence="8">
    <location>
        <begin position="58"/>
        <end position="133"/>
    </location>
</feature>
<feature type="compositionally biased region" description="Polar residues" evidence="7">
    <location>
        <begin position="397"/>
        <end position="406"/>
    </location>
</feature>
<dbReference type="PANTHER" id="PTHR19303">
    <property type="entry name" value="TRANSPOSON"/>
    <property type="match status" value="1"/>
</dbReference>
<keyword evidence="5" id="KW-0238">DNA-binding</keyword>
<dbReference type="Pfam" id="PF03184">
    <property type="entry name" value="DDE_1"/>
    <property type="match status" value="1"/>
</dbReference>
<dbReference type="InterPro" id="IPR011011">
    <property type="entry name" value="Znf_FYVE_PHD"/>
</dbReference>
<evidence type="ECO:0000256" key="4">
    <source>
        <dbReference type="ARBA" id="ARBA00022833"/>
    </source>
</evidence>
<dbReference type="GO" id="GO:0008270">
    <property type="term" value="F:zinc ion binding"/>
    <property type="evidence" value="ECO:0007669"/>
    <property type="project" value="UniProtKB-KW"/>
</dbReference>
<dbReference type="InterPro" id="IPR013083">
    <property type="entry name" value="Znf_RING/FYVE/PHD"/>
</dbReference>
<dbReference type="InterPro" id="IPR006600">
    <property type="entry name" value="HTH_CenpB_DNA-bd_dom"/>
</dbReference>
<gene>
    <name evidence="9" type="ORF">CALMAC_LOCUS16122</name>
</gene>
<dbReference type="SMART" id="SM00249">
    <property type="entry name" value="PHD"/>
    <property type="match status" value="1"/>
</dbReference>
<dbReference type="InterPro" id="IPR036397">
    <property type="entry name" value="RNaseH_sf"/>
</dbReference>
<dbReference type="GO" id="GO:0005634">
    <property type="term" value="C:nucleus"/>
    <property type="evidence" value="ECO:0007669"/>
    <property type="project" value="UniProtKB-SubCell"/>
</dbReference>
<name>A0A653DC06_CALMS</name>
<proteinExistence type="predicted"/>
<evidence type="ECO:0000256" key="2">
    <source>
        <dbReference type="ARBA" id="ARBA00022723"/>
    </source>
</evidence>
<dbReference type="GO" id="GO:0003677">
    <property type="term" value="F:DNA binding"/>
    <property type="evidence" value="ECO:0007669"/>
    <property type="project" value="UniProtKB-KW"/>
</dbReference>
<evidence type="ECO:0000256" key="5">
    <source>
        <dbReference type="ARBA" id="ARBA00023125"/>
    </source>
</evidence>
<reference evidence="9 10" key="1">
    <citation type="submission" date="2019-01" db="EMBL/GenBank/DDBJ databases">
        <authorList>
            <person name="Sayadi A."/>
        </authorList>
    </citation>
    <scope>NUCLEOTIDE SEQUENCE [LARGE SCALE GENOMIC DNA]</scope>
</reference>
<dbReference type="PANTHER" id="PTHR19303:SF74">
    <property type="entry name" value="POGO TRANSPOSABLE ELEMENT WITH KRAB DOMAIN"/>
    <property type="match status" value="1"/>
</dbReference>
<dbReference type="InterPro" id="IPR050863">
    <property type="entry name" value="CenT-Element_Derived"/>
</dbReference>
<dbReference type="SMART" id="SM00674">
    <property type="entry name" value="CENPB"/>
    <property type="match status" value="1"/>
</dbReference>
<dbReference type="Gene3D" id="3.30.420.10">
    <property type="entry name" value="Ribonuclease H-like superfamily/Ribonuclease H"/>
    <property type="match status" value="1"/>
</dbReference>
<dbReference type="Gene3D" id="1.10.10.60">
    <property type="entry name" value="Homeodomain-like"/>
    <property type="match status" value="1"/>
</dbReference>